<proteinExistence type="predicted"/>
<dbReference type="EMBL" id="CP111026">
    <property type="protein sequence ID" value="WAR28429.1"/>
    <property type="molecule type" value="Genomic_DNA"/>
</dbReference>
<gene>
    <name evidence="1" type="ORF">MAR_014133</name>
</gene>
<evidence type="ECO:0000313" key="1">
    <source>
        <dbReference type="EMBL" id="WAR28429.1"/>
    </source>
</evidence>
<protein>
    <submittedName>
        <fullName evidence="1">Uncharacterized protein</fullName>
    </submittedName>
</protein>
<name>A0ABY7G536_MYAAR</name>
<dbReference type="Proteomes" id="UP001164746">
    <property type="component" value="Chromosome 15"/>
</dbReference>
<accession>A0ABY7G536</accession>
<keyword evidence="2" id="KW-1185">Reference proteome</keyword>
<sequence>MDIHVHHIKTKSRVHVPEPLARSKVMGMLRVTLCPLHRFRVKGTLGVTMSTPQFKGQGHTRSHHGCPGDWCIHTPHTPDLALSVSHFCQSSQRSGSYVEPISAWASKRRRNNSVQGNCERTMCSGCMGWEKLMVGPRSSPGVPGFRLGRGGNSGWELQIRDNALPIYSHGHKHKLQYNFPYLSLSASPGELSMHILLKGPVPHGESLGELDGNRPMPEGGKYHIKASINERTDGDLTVLPVTVFLTPVGWLIPREFYNRANNM</sequence>
<reference evidence="1" key="1">
    <citation type="submission" date="2022-11" db="EMBL/GenBank/DDBJ databases">
        <title>Centuries of genome instability and evolution in soft-shell clam transmissible cancer (bioRxiv).</title>
        <authorList>
            <person name="Hart S.F.M."/>
            <person name="Yonemitsu M.A."/>
            <person name="Giersch R.M."/>
            <person name="Beal B.F."/>
            <person name="Arriagada G."/>
            <person name="Davis B.W."/>
            <person name="Ostrander E.A."/>
            <person name="Goff S.P."/>
            <person name="Metzger M.J."/>
        </authorList>
    </citation>
    <scope>NUCLEOTIDE SEQUENCE</scope>
    <source>
        <strain evidence="1">MELC-2E11</strain>
        <tissue evidence="1">Siphon/mantle</tissue>
    </source>
</reference>
<evidence type="ECO:0000313" key="2">
    <source>
        <dbReference type="Proteomes" id="UP001164746"/>
    </source>
</evidence>
<organism evidence="1 2">
    <name type="scientific">Mya arenaria</name>
    <name type="common">Soft-shell clam</name>
    <dbReference type="NCBI Taxonomy" id="6604"/>
    <lineage>
        <taxon>Eukaryota</taxon>
        <taxon>Metazoa</taxon>
        <taxon>Spiralia</taxon>
        <taxon>Lophotrochozoa</taxon>
        <taxon>Mollusca</taxon>
        <taxon>Bivalvia</taxon>
        <taxon>Autobranchia</taxon>
        <taxon>Heteroconchia</taxon>
        <taxon>Euheterodonta</taxon>
        <taxon>Imparidentia</taxon>
        <taxon>Neoheterodontei</taxon>
        <taxon>Myida</taxon>
        <taxon>Myoidea</taxon>
        <taxon>Myidae</taxon>
        <taxon>Mya</taxon>
    </lineage>
</organism>